<feature type="transmembrane region" description="Helical" evidence="1">
    <location>
        <begin position="41"/>
        <end position="58"/>
    </location>
</feature>
<feature type="transmembrane region" description="Helical" evidence="1">
    <location>
        <begin position="70"/>
        <end position="87"/>
    </location>
</feature>
<feature type="transmembrane region" description="Helical" evidence="1">
    <location>
        <begin position="152"/>
        <end position="172"/>
    </location>
</feature>
<gene>
    <name evidence="2" type="ORF">E3O06_08715</name>
</gene>
<organism evidence="2 3">
    <name type="scientific">Cryobacterium glaciale</name>
    <dbReference type="NCBI Taxonomy" id="1259145"/>
    <lineage>
        <taxon>Bacteria</taxon>
        <taxon>Bacillati</taxon>
        <taxon>Actinomycetota</taxon>
        <taxon>Actinomycetes</taxon>
        <taxon>Micrococcales</taxon>
        <taxon>Microbacteriaceae</taxon>
        <taxon>Cryobacterium</taxon>
    </lineage>
</organism>
<evidence type="ECO:0000313" key="2">
    <source>
        <dbReference type="EMBL" id="TFB73299.1"/>
    </source>
</evidence>
<keyword evidence="1" id="KW-0472">Membrane</keyword>
<feature type="transmembrane region" description="Helical" evidence="1">
    <location>
        <begin position="184"/>
        <end position="206"/>
    </location>
</feature>
<comment type="caution">
    <text evidence="2">The sequence shown here is derived from an EMBL/GenBank/DDBJ whole genome shotgun (WGS) entry which is preliminary data.</text>
</comment>
<reference evidence="2 3" key="1">
    <citation type="submission" date="2019-03" db="EMBL/GenBank/DDBJ databases">
        <title>Genomics of glacier-inhabiting Cryobacterium strains.</title>
        <authorList>
            <person name="Liu Q."/>
            <person name="Xin Y.-H."/>
        </authorList>
    </citation>
    <scope>NUCLEOTIDE SEQUENCE [LARGE SCALE GENOMIC DNA]</scope>
    <source>
        <strain evidence="2 3">HLT2-23</strain>
    </source>
</reference>
<dbReference type="EMBL" id="SOEY01000018">
    <property type="protein sequence ID" value="TFB73299.1"/>
    <property type="molecule type" value="Genomic_DNA"/>
</dbReference>
<dbReference type="Proteomes" id="UP000298173">
    <property type="component" value="Unassembled WGS sequence"/>
</dbReference>
<evidence type="ECO:0008006" key="4">
    <source>
        <dbReference type="Google" id="ProtNLM"/>
    </source>
</evidence>
<protein>
    <recommendedName>
        <fullName evidence="4">DUF5134 domain-containing protein</fullName>
    </recommendedName>
</protein>
<name>A0A4R8UZ12_9MICO</name>
<sequence>MGAMAGGIELWSAVWMVLALALTGASVLCGLAAVRRPRRPWRAIAAAVAALGMVVSTLDMALPGALLSPLAWAAVLLVLMLVGLPGLRPGTASHVRRSAAQHAAGLLFMAVMWLAMLPAVPAGAASRAADAAAPTTLHAAHAQAAGSLLLPLGWVLVAASVLVVVLVIHGLVNRPGPKKRWAAAQHASMGLAMSAMTVGMVVPLMFT</sequence>
<proteinExistence type="predicted"/>
<keyword evidence="1" id="KW-1133">Transmembrane helix</keyword>
<dbReference type="OrthoDB" id="10018987at2"/>
<keyword evidence="1" id="KW-0812">Transmembrane</keyword>
<accession>A0A4R8UZ12</accession>
<dbReference type="RefSeq" id="WP_134502805.1">
    <property type="nucleotide sequence ID" value="NZ_SOEY01000018.1"/>
</dbReference>
<keyword evidence="3" id="KW-1185">Reference proteome</keyword>
<dbReference type="AlphaFoldDB" id="A0A4R8UZ12"/>
<feature type="transmembrane region" description="Helical" evidence="1">
    <location>
        <begin position="12"/>
        <end position="34"/>
    </location>
</feature>
<feature type="transmembrane region" description="Helical" evidence="1">
    <location>
        <begin position="99"/>
        <end position="120"/>
    </location>
</feature>
<evidence type="ECO:0000313" key="3">
    <source>
        <dbReference type="Proteomes" id="UP000298173"/>
    </source>
</evidence>
<evidence type="ECO:0000256" key="1">
    <source>
        <dbReference type="SAM" id="Phobius"/>
    </source>
</evidence>